<comment type="subcellular location">
    <subcellularLocation>
        <location evidence="1">Nucleus</location>
    </subcellularLocation>
</comment>
<dbReference type="PANTHER" id="PTHR11988">
    <property type="entry name" value="THYROTROPH EMBRYONIC FACTOR RELATED"/>
    <property type="match status" value="1"/>
</dbReference>
<proteinExistence type="inferred from homology"/>
<evidence type="ECO:0000256" key="3">
    <source>
        <dbReference type="ARBA" id="ARBA00023015"/>
    </source>
</evidence>
<evidence type="ECO:0000313" key="10">
    <source>
        <dbReference type="Proteomes" id="UP000001819"/>
    </source>
</evidence>
<dbReference type="InParanoid" id="A0A6I8WAQ4"/>
<feature type="region of interest" description="Disordered" evidence="8">
    <location>
        <begin position="337"/>
        <end position="386"/>
    </location>
</feature>
<feature type="compositionally biased region" description="Low complexity" evidence="8">
    <location>
        <begin position="202"/>
        <end position="211"/>
    </location>
</feature>
<keyword evidence="5" id="KW-0804">Transcription</keyword>
<feature type="compositionally biased region" description="Basic and acidic residues" evidence="8">
    <location>
        <begin position="570"/>
        <end position="585"/>
    </location>
</feature>
<sequence length="670" mass="71771">MSSDTNSCASFFAQEHTNATLSQYFQQLNSQVAAAAAVASGGAPSSNNNNNNSSSSSGNNSSGNSDSGNDGSLTGSTGTLDNHRSSVSSNDSGKSSAEGAGGGGGASGSGSTSGVNAWALQQQQQTAALHHHQQQQQQQQHLQQQQQAHAHQQHQQHTHHAQQHAAAQQQQHQHHPHGPPHSHPAHPHPHSHQHPHPHHTHPQQQQQQQQQQHHHHQQQQQQHAQQQQHHAAQLAHTLSSAAAAPAPNNNNSGSGSGSTHSIFGTGNFHYKSNNSWTLPTLTYQRLYQENPHYQRSAFMDPQGNGAAAAAAAVAAAGCNVAAAAAAAAANAAGGGQAVVNASSNSSSSNTPSAGALNPNSNVVASQNSSNSNNNSSSNPNTNTNVSSVDHVANAVAAAVIANEHQNHLNSLKARFQPSSSGRKSPFLGFICKANGKSTSNSKEIICPDDKYKEEGDIWNVEAQTAFLGPNLWDKTLPYDADLKVTQYADLDEFLSENNIPDGLPGTHLGHSSGLGHRSDSLSHAAGLSLGLGHITTKRERSPSPSDCISPDTLNPPSPAESTFSFASSGRDFDPRTRAFSDEELKPQPMIKKSRKQFVPDELKDDKYWARRRKNNIAAKRSRDARRQKENQIAMRARYLEKENATLHQEVEQLKQENMDLRARLSKFQDV</sequence>
<dbReference type="FunFam" id="1.20.5.170:FF:000007">
    <property type="entry name" value="hepatic leukemia factor isoform X2"/>
    <property type="match status" value="1"/>
</dbReference>
<dbReference type="CDD" id="cd14695">
    <property type="entry name" value="bZIP_HLF"/>
    <property type="match status" value="1"/>
</dbReference>
<feature type="compositionally biased region" description="Low complexity" evidence="8">
    <location>
        <begin position="502"/>
        <end position="519"/>
    </location>
</feature>
<feature type="compositionally biased region" description="Basic residues" evidence="8">
    <location>
        <begin position="172"/>
        <end position="201"/>
    </location>
</feature>
<feature type="domain" description="BZIP" evidence="9">
    <location>
        <begin position="604"/>
        <end position="667"/>
    </location>
</feature>
<dbReference type="RefSeq" id="XP_033240483.1">
    <property type="nucleotide sequence ID" value="XM_033384592.1"/>
</dbReference>
<evidence type="ECO:0000256" key="5">
    <source>
        <dbReference type="ARBA" id="ARBA00023163"/>
    </source>
</evidence>
<feature type="compositionally biased region" description="Gly residues" evidence="8">
    <location>
        <begin position="99"/>
        <end position="108"/>
    </location>
</feature>
<feature type="compositionally biased region" description="Low complexity" evidence="8">
    <location>
        <begin position="121"/>
        <end position="150"/>
    </location>
</feature>
<comment type="similarity">
    <text evidence="2">Belongs to the bZIP family. PAR subfamily.</text>
</comment>
<keyword evidence="3" id="KW-0805">Transcription regulation</keyword>
<dbReference type="InterPro" id="IPR004827">
    <property type="entry name" value="bZIP"/>
</dbReference>
<evidence type="ECO:0000259" key="9">
    <source>
        <dbReference type="PROSITE" id="PS50217"/>
    </source>
</evidence>
<evidence type="ECO:0000256" key="1">
    <source>
        <dbReference type="ARBA" id="ARBA00004123"/>
    </source>
</evidence>
<accession>A0A6I8WAQ4</accession>
<gene>
    <name evidence="11" type="primary">Pdp1</name>
</gene>
<dbReference type="AlphaFoldDB" id="A0A6I8WAQ4"/>
<dbReference type="PROSITE" id="PS50217">
    <property type="entry name" value="BZIP"/>
    <property type="match status" value="1"/>
</dbReference>
<feature type="region of interest" description="Disordered" evidence="8">
    <location>
        <begin position="535"/>
        <end position="597"/>
    </location>
</feature>
<dbReference type="InterPro" id="IPR040223">
    <property type="entry name" value="PAR_bZIP"/>
</dbReference>
<dbReference type="Bgee" id="FBgn0249858">
    <property type="expression patterns" value="Expressed in insect adult head and 2 other cell types or tissues"/>
</dbReference>
<dbReference type="SMART" id="SM00338">
    <property type="entry name" value="BRLZ"/>
    <property type="match status" value="1"/>
</dbReference>
<feature type="compositionally biased region" description="Low complexity" evidence="8">
    <location>
        <begin position="218"/>
        <end position="235"/>
    </location>
</feature>
<dbReference type="GO" id="GO:0000978">
    <property type="term" value="F:RNA polymerase II cis-regulatory region sequence-specific DNA binding"/>
    <property type="evidence" value="ECO:0007669"/>
    <property type="project" value="TreeGrafter"/>
</dbReference>
<keyword evidence="4" id="KW-0238">DNA-binding</keyword>
<feature type="region of interest" description="Disordered" evidence="8">
    <location>
        <begin position="32"/>
        <end position="235"/>
    </location>
</feature>
<protein>
    <submittedName>
        <fullName evidence="11">Transcription factor mef2A isoform X16</fullName>
    </submittedName>
</protein>
<evidence type="ECO:0000313" key="11">
    <source>
        <dbReference type="RefSeq" id="XP_033240483.1"/>
    </source>
</evidence>
<keyword evidence="7" id="KW-0175">Coiled coil</keyword>
<keyword evidence="10" id="KW-1185">Reference proteome</keyword>
<feature type="compositionally biased region" description="Low complexity" evidence="8">
    <location>
        <begin position="337"/>
        <end position="349"/>
    </location>
</feature>
<evidence type="ECO:0000256" key="4">
    <source>
        <dbReference type="ARBA" id="ARBA00023125"/>
    </source>
</evidence>
<feature type="compositionally biased region" description="Low complexity" evidence="8">
    <location>
        <begin position="357"/>
        <end position="386"/>
    </location>
</feature>
<dbReference type="SUPFAM" id="SSF57959">
    <property type="entry name" value="Leucine zipper domain"/>
    <property type="match status" value="1"/>
</dbReference>
<feature type="compositionally biased region" description="Polar residues" evidence="8">
    <location>
        <begin position="542"/>
        <end position="552"/>
    </location>
</feature>
<dbReference type="Pfam" id="PF07716">
    <property type="entry name" value="bZIP_2"/>
    <property type="match status" value="1"/>
</dbReference>
<dbReference type="GO" id="GO:0005634">
    <property type="term" value="C:nucleus"/>
    <property type="evidence" value="ECO:0007669"/>
    <property type="project" value="UniProtKB-SubCell"/>
</dbReference>
<feature type="compositionally biased region" description="Low complexity" evidence="8">
    <location>
        <begin position="32"/>
        <end position="98"/>
    </location>
</feature>
<keyword evidence="6" id="KW-0539">Nucleus</keyword>
<dbReference type="Gene3D" id="1.20.5.170">
    <property type="match status" value="1"/>
</dbReference>
<name>A0A6I8WAQ4_DROPS</name>
<organism evidence="10 11">
    <name type="scientific">Drosophila pseudoobscura pseudoobscura</name>
    <name type="common">Fruit fly</name>
    <dbReference type="NCBI Taxonomy" id="46245"/>
    <lineage>
        <taxon>Eukaryota</taxon>
        <taxon>Metazoa</taxon>
        <taxon>Ecdysozoa</taxon>
        <taxon>Arthropoda</taxon>
        <taxon>Hexapoda</taxon>
        <taxon>Insecta</taxon>
        <taxon>Pterygota</taxon>
        <taxon>Neoptera</taxon>
        <taxon>Endopterygota</taxon>
        <taxon>Diptera</taxon>
        <taxon>Brachycera</taxon>
        <taxon>Muscomorpha</taxon>
        <taxon>Ephydroidea</taxon>
        <taxon>Drosophilidae</taxon>
        <taxon>Drosophila</taxon>
        <taxon>Sophophora</taxon>
    </lineage>
</organism>
<feature type="compositionally biased region" description="Basic residues" evidence="8">
    <location>
        <begin position="151"/>
        <end position="162"/>
    </location>
</feature>
<evidence type="ECO:0000256" key="6">
    <source>
        <dbReference type="ARBA" id="ARBA00023242"/>
    </source>
</evidence>
<reference evidence="11" key="1">
    <citation type="submission" date="2025-08" db="UniProtKB">
        <authorList>
            <consortium name="RefSeq"/>
        </authorList>
    </citation>
    <scope>IDENTIFICATION</scope>
    <source>
        <strain evidence="11">MV-25-SWS-2005</strain>
        <tissue evidence="11">Whole body</tissue>
    </source>
</reference>
<feature type="region of interest" description="Disordered" evidence="8">
    <location>
        <begin position="499"/>
        <end position="519"/>
    </location>
</feature>
<evidence type="ECO:0000256" key="7">
    <source>
        <dbReference type="SAM" id="Coils"/>
    </source>
</evidence>
<feature type="coiled-coil region" evidence="7">
    <location>
        <begin position="636"/>
        <end position="670"/>
    </location>
</feature>
<dbReference type="PANTHER" id="PTHR11988:SF27">
    <property type="entry name" value="GH27708P"/>
    <property type="match status" value="1"/>
</dbReference>
<dbReference type="InterPro" id="IPR046347">
    <property type="entry name" value="bZIP_sf"/>
</dbReference>
<dbReference type="GO" id="GO:0000981">
    <property type="term" value="F:DNA-binding transcription factor activity, RNA polymerase II-specific"/>
    <property type="evidence" value="ECO:0007669"/>
    <property type="project" value="TreeGrafter"/>
</dbReference>
<dbReference type="Proteomes" id="UP000001819">
    <property type="component" value="Chromosome X"/>
</dbReference>
<dbReference type="FunCoup" id="A0A6I8WAQ4">
    <property type="interactions" value="259"/>
</dbReference>
<evidence type="ECO:0000256" key="8">
    <source>
        <dbReference type="SAM" id="MobiDB-lite"/>
    </source>
</evidence>
<evidence type="ECO:0000256" key="2">
    <source>
        <dbReference type="ARBA" id="ARBA00009208"/>
    </source>
</evidence>